<feature type="compositionally biased region" description="Pro residues" evidence="1">
    <location>
        <begin position="601"/>
        <end position="610"/>
    </location>
</feature>
<organism evidence="2 3">
    <name type="scientific">Edaphochlamys debaryana</name>
    <dbReference type="NCBI Taxonomy" id="47281"/>
    <lineage>
        <taxon>Eukaryota</taxon>
        <taxon>Viridiplantae</taxon>
        <taxon>Chlorophyta</taxon>
        <taxon>core chlorophytes</taxon>
        <taxon>Chlorophyceae</taxon>
        <taxon>CS clade</taxon>
        <taxon>Chlamydomonadales</taxon>
        <taxon>Chlamydomonadales incertae sedis</taxon>
        <taxon>Edaphochlamys</taxon>
    </lineage>
</organism>
<reference evidence="2" key="1">
    <citation type="journal article" date="2020" name="bioRxiv">
        <title>Comparative genomics of Chlamydomonas.</title>
        <authorList>
            <person name="Craig R.J."/>
            <person name="Hasan A.R."/>
            <person name="Ness R.W."/>
            <person name="Keightley P.D."/>
        </authorList>
    </citation>
    <scope>NUCLEOTIDE SEQUENCE</scope>
    <source>
        <strain evidence="2">CCAP 11/70</strain>
    </source>
</reference>
<accession>A0A835Y1Q6</accession>
<evidence type="ECO:0000313" key="3">
    <source>
        <dbReference type="Proteomes" id="UP000612055"/>
    </source>
</evidence>
<gene>
    <name evidence="2" type="ORF">HYH03_007605</name>
</gene>
<feature type="region of interest" description="Disordered" evidence="1">
    <location>
        <begin position="572"/>
        <end position="610"/>
    </location>
</feature>
<dbReference type="Proteomes" id="UP000612055">
    <property type="component" value="Unassembled WGS sequence"/>
</dbReference>
<feature type="compositionally biased region" description="Polar residues" evidence="1">
    <location>
        <begin position="220"/>
        <end position="232"/>
    </location>
</feature>
<name>A0A835Y1Q6_9CHLO</name>
<feature type="compositionally biased region" description="Low complexity" evidence="1">
    <location>
        <begin position="191"/>
        <end position="208"/>
    </location>
</feature>
<feature type="region of interest" description="Disordered" evidence="1">
    <location>
        <begin position="135"/>
        <end position="174"/>
    </location>
</feature>
<comment type="caution">
    <text evidence="2">The sequence shown here is derived from an EMBL/GenBank/DDBJ whole genome shotgun (WGS) entry which is preliminary data.</text>
</comment>
<dbReference type="EMBL" id="JAEHOE010000032">
    <property type="protein sequence ID" value="KAG2494250.1"/>
    <property type="molecule type" value="Genomic_DNA"/>
</dbReference>
<evidence type="ECO:0000256" key="1">
    <source>
        <dbReference type="SAM" id="MobiDB-lite"/>
    </source>
</evidence>
<proteinExistence type="predicted"/>
<dbReference type="OrthoDB" id="536028at2759"/>
<protein>
    <submittedName>
        <fullName evidence="2">Uncharacterized protein</fullName>
    </submittedName>
</protein>
<feature type="compositionally biased region" description="Basic residues" evidence="1">
    <location>
        <begin position="142"/>
        <end position="153"/>
    </location>
</feature>
<sequence length="610" mass="64073">MEQAMAQMTAEERKAFLQYLSEQEEQTNREMIARLVAEEQERAGGSLPNGVLPPLGTDKAALLTRLWGLILGSLPDSDATIMKKAFPAGWVGYGDLSRRRFLDGLSRLTRAEQRRLPKILDQISVLEASMSLATEATQNHQRVSKVRQRRRAAQKGLQLSDDDEDDGEEAARPGSMAELISTLRRRLEQQPSASSSSSAAPTSDSSDPFGTGARTGWGDRNQQPGASTSGRDSFSNGNGNGSGMGAAFGMAGIPESLQGRLGKMMAAYDQYGSGGWSEAEAGRTQSAEMRSLIRLHGELAELVEQAGGGPPGRRRGGGPGTATAAAAAAALAQRGADLAAEVAALLEPGARERLQDPSARAVVRYIETQMVGLDEDGEPSLALDASSVGRLGQFLTAAGNWEAYRAFMALYSERHPELALEGVMQAAGFQDGEEWWARLPEALTAADQQAEGEASTSPALLVDWPRVEAVAALDVDTLSFLTELEATQYSEDTFMKYYFHPVIGPRIRSGALLDPDSKAAAGSAMSGLGVDVEGLGLGAAGAGGAGGAGGSLDPAALLMQLAQMGISDGAGGAPGMVAEAAEELAREQARRAGKRPGPARRQPPPPKGRS</sequence>
<keyword evidence="3" id="KW-1185">Reference proteome</keyword>
<dbReference type="AlphaFoldDB" id="A0A835Y1Q6"/>
<feature type="region of interest" description="Disordered" evidence="1">
    <location>
        <begin position="186"/>
        <end position="240"/>
    </location>
</feature>
<evidence type="ECO:0000313" key="2">
    <source>
        <dbReference type="EMBL" id="KAG2494250.1"/>
    </source>
</evidence>